<keyword evidence="1" id="KW-0472">Membrane</keyword>
<dbReference type="AlphaFoldDB" id="A0A7D7QXS2"/>
<keyword evidence="5" id="KW-1185">Reference proteome</keyword>
<reference evidence="3" key="1">
    <citation type="submission" date="2020-07" db="EMBL/GenBank/DDBJ databases">
        <title>Chryseobacterium sp. CX-624.</title>
        <authorList>
            <person name="Yang C."/>
        </authorList>
    </citation>
    <scope>NUCLEOTIDE SEQUENCE</scope>
    <source>
        <strain evidence="3">CX-624</strain>
    </source>
</reference>
<name>A0A7D7QXS2_9FLAO</name>
<evidence type="ECO:0000313" key="5">
    <source>
        <dbReference type="Proteomes" id="UP000539710"/>
    </source>
</evidence>
<accession>A0A7D7QXS2</accession>
<protein>
    <submittedName>
        <fullName evidence="3">Uncharacterized protein</fullName>
    </submittedName>
</protein>
<sequence>MKNTQMIQGILSVAAIFCLVVGWFNLFSPEINALLSQKIFYILIGASFFFQAPFLSNPKMRYPMYLAAAFCIIGALLPDSMNLQFLKTAGLFGGVLLSIFNRPRQVRN</sequence>
<reference evidence="5" key="3">
    <citation type="submission" date="2020-07" db="EMBL/GenBank/DDBJ databases">
        <title>Flavobacterium sp. xlx-214.</title>
        <authorList>
            <person name="Yang C."/>
        </authorList>
    </citation>
    <scope>NUCLEOTIDE SEQUENCE [LARGE SCALE GENOMIC DNA]</scope>
    <source>
        <strain evidence="5">CX-624</strain>
    </source>
</reference>
<dbReference type="Proteomes" id="UP000539710">
    <property type="component" value="Unassembled WGS sequence"/>
</dbReference>
<organism evidence="3 4">
    <name type="scientific">Marnyiella aurantia</name>
    <dbReference type="NCBI Taxonomy" id="2758037"/>
    <lineage>
        <taxon>Bacteria</taxon>
        <taxon>Pseudomonadati</taxon>
        <taxon>Bacteroidota</taxon>
        <taxon>Flavobacteriia</taxon>
        <taxon>Flavobacteriales</taxon>
        <taxon>Weeksellaceae</taxon>
        <taxon>Marnyiella</taxon>
    </lineage>
</organism>
<dbReference type="KEGG" id="cbau:H1R16_08570"/>
<dbReference type="EMBL" id="CP059472">
    <property type="protein sequence ID" value="QMS97771.1"/>
    <property type="molecule type" value="Genomic_DNA"/>
</dbReference>
<feature type="transmembrane region" description="Helical" evidence="1">
    <location>
        <begin position="7"/>
        <end position="27"/>
    </location>
</feature>
<evidence type="ECO:0000313" key="4">
    <source>
        <dbReference type="Proteomes" id="UP000515349"/>
    </source>
</evidence>
<dbReference type="Proteomes" id="UP000515349">
    <property type="component" value="Chromosome"/>
</dbReference>
<dbReference type="EMBL" id="JACEUX010000002">
    <property type="protein sequence ID" value="MBA5246885.1"/>
    <property type="molecule type" value="Genomic_DNA"/>
</dbReference>
<evidence type="ECO:0000313" key="3">
    <source>
        <dbReference type="EMBL" id="QMS97771.1"/>
    </source>
</evidence>
<feature type="transmembrane region" description="Helical" evidence="1">
    <location>
        <begin position="84"/>
        <end position="100"/>
    </location>
</feature>
<keyword evidence="1" id="KW-1133">Transmembrane helix</keyword>
<dbReference type="RefSeq" id="WP_181886992.1">
    <property type="nucleotide sequence ID" value="NZ_CP059472.1"/>
</dbReference>
<feature type="transmembrane region" description="Helical" evidence="1">
    <location>
        <begin position="39"/>
        <end position="55"/>
    </location>
</feature>
<keyword evidence="1" id="KW-0812">Transmembrane</keyword>
<reference evidence="2" key="4">
    <citation type="submission" date="2020-07" db="EMBL/GenBank/DDBJ databases">
        <authorList>
            <person name="Yang C."/>
        </authorList>
    </citation>
    <scope>NUCLEOTIDE SEQUENCE</scope>
    <source>
        <strain evidence="2">Cx-624</strain>
    </source>
</reference>
<evidence type="ECO:0000313" key="2">
    <source>
        <dbReference type="EMBL" id="MBA5246885.1"/>
    </source>
</evidence>
<evidence type="ECO:0000256" key="1">
    <source>
        <dbReference type="SAM" id="Phobius"/>
    </source>
</evidence>
<reference evidence="4" key="2">
    <citation type="submission" date="2020-07" db="EMBL/GenBank/DDBJ databases">
        <title>Chryseobacterium sp.cx-624.</title>
        <authorList>
            <person name="Yang C."/>
        </authorList>
    </citation>
    <scope>NUCLEOTIDE SEQUENCE [LARGE SCALE GENOMIC DNA]</scope>
    <source>
        <strain evidence="4">cx-624</strain>
    </source>
</reference>
<proteinExistence type="predicted"/>
<gene>
    <name evidence="3" type="ORF">H1R16_08570</name>
    <name evidence="2" type="ORF">H2507_06870</name>
</gene>